<proteinExistence type="predicted"/>
<accession>A0ABX2XAV6</accession>
<dbReference type="Proteomes" id="UP000093508">
    <property type="component" value="Unassembled WGS sequence"/>
</dbReference>
<dbReference type="RefSeq" id="WP_066690379.1">
    <property type="nucleotide sequence ID" value="NZ_FRBM01000001.1"/>
</dbReference>
<organism evidence="6 7">
    <name type="scientific">Chryseobacterium contaminans</name>
    <dbReference type="NCBI Taxonomy" id="1423959"/>
    <lineage>
        <taxon>Bacteria</taxon>
        <taxon>Pseudomonadati</taxon>
        <taxon>Bacteroidota</taxon>
        <taxon>Flavobacteriia</taxon>
        <taxon>Flavobacteriales</taxon>
        <taxon>Weeksellaceae</taxon>
        <taxon>Chryseobacterium group</taxon>
        <taxon>Chryseobacterium</taxon>
    </lineage>
</organism>
<dbReference type="InterPro" id="IPR051906">
    <property type="entry name" value="TolC-like"/>
</dbReference>
<keyword evidence="7" id="KW-1185">Reference proteome</keyword>
<dbReference type="Gene3D" id="1.20.1600.10">
    <property type="entry name" value="Outer membrane efflux proteins (OEP)"/>
    <property type="match status" value="1"/>
</dbReference>
<reference evidence="6 7" key="1">
    <citation type="submission" date="2016-07" db="EMBL/GenBank/DDBJ databases">
        <authorList>
            <person name="Jeong J.-J."/>
            <person name="Kim D.W."/>
            <person name="Sang M.K."/>
            <person name="Choi I.-G."/>
            <person name="Kim K.D."/>
        </authorList>
    </citation>
    <scope>NUCLEOTIDE SEQUENCE [LARGE SCALE GENOMIC DNA]</scope>
    <source>
        <strain evidence="6 7">C-26</strain>
    </source>
</reference>
<evidence type="ECO:0000256" key="2">
    <source>
        <dbReference type="ARBA" id="ARBA00022452"/>
    </source>
</evidence>
<evidence type="ECO:0008006" key="8">
    <source>
        <dbReference type="Google" id="ProtNLM"/>
    </source>
</evidence>
<evidence type="ECO:0000256" key="5">
    <source>
        <dbReference type="ARBA" id="ARBA00023237"/>
    </source>
</evidence>
<name>A0ABX2XAV6_9FLAO</name>
<dbReference type="PANTHER" id="PTHR30026:SF20">
    <property type="entry name" value="OUTER MEMBRANE PROTEIN TOLC"/>
    <property type="match status" value="1"/>
</dbReference>
<evidence type="ECO:0000313" key="6">
    <source>
        <dbReference type="EMBL" id="OCA80566.1"/>
    </source>
</evidence>
<protein>
    <recommendedName>
        <fullName evidence="8">Outer membrane protein TolC</fullName>
    </recommendedName>
</protein>
<evidence type="ECO:0000256" key="1">
    <source>
        <dbReference type="ARBA" id="ARBA00004442"/>
    </source>
</evidence>
<dbReference type="EMBL" id="MAYF01000001">
    <property type="protein sequence ID" value="OCA80566.1"/>
    <property type="molecule type" value="Genomic_DNA"/>
</dbReference>
<keyword evidence="3" id="KW-0812">Transmembrane</keyword>
<sequence length="468" mass="54310">MKSFANLIFIMTSTIFFGQNVSDSLSIDDVLNQVIINTDRIKTIEANYQIGNINFDNYKKSLLPQVILTAGVPYQRAIQEVVQFNGSTSLIERNFLSPTLNFTTKQIVPFTGGELTLTNSIAMNNDLQNKITNYSSNWVDLTYSQSINGFNQHRWNKQKVIYKRKLDEINYKKELAKLKTEAAQLFFQCYIFDKKIELTKSNILKTESLLSVISEKKKLSRALGIEEDQINITINQLKQKLISDQFEHSMLIKKLENLLQVDIKNPHFKSVKDFSISINKEKLISNFLKYNFENESTLQLLLADEKIDKAKKDGAINFFIQVGIGLNSSASQFEKLYNKPIQKQAFTVGAYIPILSWGILGNNSKIAKLEKENLERDLKLNKFSIVQQAENLYDYIENIDNQIRLAKEEYYLQLKTNEVLANLLTYEKKTAYDYKNQLFEYEKSHLNYIELLTNKYNLKIKLEEIFLE</sequence>
<dbReference type="SUPFAM" id="SSF56954">
    <property type="entry name" value="Outer membrane efflux proteins (OEP)"/>
    <property type="match status" value="1"/>
</dbReference>
<dbReference type="PANTHER" id="PTHR30026">
    <property type="entry name" value="OUTER MEMBRANE PROTEIN TOLC"/>
    <property type="match status" value="1"/>
</dbReference>
<evidence type="ECO:0000313" key="7">
    <source>
        <dbReference type="Proteomes" id="UP000093508"/>
    </source>
</evidence>
<comment type="caution">
    <text evidence="6">The sequence shown here is derived from an EMBL/GenBank/DDBJ whole genome shotgun (WGS) entry which is preliminary data.</text>
</comment>
<comment type="subcellular location">
    <subcellularLocation>
        <location evidence="1">Cell outer membrane</location>
    </subcellularLocation>
</comment>
<keyword evidence="4" id="KW-0472">Membrane</keyword>
<evidence type="ECO:0000256" key="4">
    <source>
        <dbReference type="ARBA" id="ARBA00023136"/>
    </source>
</evidence>
<keyword evidence="5" id="KW-0998">Cell outer membrane</keyword>
<keyword evidence="2" id="KW-1134">Transmembrane beta strand</keyword>
<evidence type="ECO:0000256" key="3">
    <source>
        <dbReference type="ARBA" id="ARBA00022692"/>
    </source>
</evidence>
<gene>
    <name evidence="6" type="ORF">BBH99_00240</name>
</gene>